<sequence>MKNYSVQKYQESDYANWNAFIGQAKNSTFLFHRDFMEYHKDRFEDFSLMVFEGKELVAVLPANKVGNELYSHQGLSYGTIVIQNNIRIKNYLNIVRELMFYLSQLNIEFLYLKLPPKIYNRVLSDELDYVSFLMQAVVYRSDIYMVVDNSESYIPNRNRKRALKMASQIEIEVREDHNYVGFWEEVLVPNLKTRFGVLPVHSLEEIKQLAKCFPDQIKLFSAYINGVLNAGAVLFVMDNLVHFQYSSGIEDRNSTAALDVLFDFVMRKYLDKKYISLGSSSDKNGLVINEGLAYWKESFGAKASVQNYIKLKTENYSNLENVVL</sequence>
<dbReference type="OrthoDB" id="9808687at2"/>
<organism evidence="1 2">
    <name type="scientific">Flavobacterium degerlachei</name>
    <dbReference type="NCBI Taxonomy" id="229203"/>
    <lineage>
        <taxon>Bacteria</taxon>
        <taxon>Pseudomonadati</taxon>
        <taxon>Bacteroidota</taxon>
        <taxon>Flavobacteriia</taxon>
        <taxon>Flavobacteriales</taxon>
        <taxon>Flavobacteriaceae</taxon>
        <taxon>Flavobacterium</taxon>
    </lineage>
</organism>
<evidence type="ECO:0008006" key="3">
    <source>
        <dbReference type="Google" id="ProtNLM"/>
    </source>
</evidence>
<name>A0A1H2X858_9FLAO</name>
<keyword evidence="2" id="KW-1185">Reference proteome</keyword>
<evidence type="ECO:0000313" key="1">
    <source>
        <dbReference type="EMBL" id="SDW88948.1"/>
    </source>
</evidence>
<dbReference type="EMBL" id="FNMV01000005">
    <property type="protein sequence ID" value="SDW88948.1"/>
    <property type="molecule type" value="Genomic_DNA"/>
</dbReference>
<evidence type="ECO:0000313" key="2">
    <source>
        <dbReference type="Proteomes" id="UP000198569"/>
    </source>
</evidence>
<dbReference type="STRING" id="229203.SAMN05444338_105174"/>
<reference evidence="2" key="1">
    <citation type="submission" date="2016-10" db="EMBL/GenBank/DDBJ databases">
        <authorList>
            <person name="Varghese N."/>
            <person name="Submissions S."/>
        </authorList>
    </citation>
    <scope>NUCLEOTIDE SEQUENCE [LARGE SCALE GENOMIC DNA]</scope>
    <source>
        <strain evidence="2">DSM 15718</strain>
    </source>
</reference>
<dbReference type="AlphaFoldDB" id="A0A1H2X858"/>
<proteinExistence type="predicted"/>
<dbReference type="SUPFAM" id="SSF55729">
    <property type="entry name" value="Acyl-CoA N-acyltransferases (Nat)"/>
    <property type="match status" value="1"/>
</dbReference>
<dbReference type="RefSeq" id="WP_091431110.1">
    <property type="nucleotide sequence ID" value="NZ_FNMV01000005.1"/>
</dbReference>
<dbReference type="InterPro" id="IPR016181">
    <property type="entry name" value="Acyl_CoA_acyltransferase"/>
</dbReference>
<gene>
    <name evidence="1" type="ORF">SAMN05444338_105174</name>
</gene>
<dbReference type="Proteomes" id="UP000198569">
    <property type="component" value="Unassembled WGS sequence"/>
</dbReference>
<protein>
    <recommendedName>
        <fullName evidence="3">Acetyltransferase (GNAT) domain-containing protein</fullName>
    </recommendedName>
</protein>
<dbReference type="Gene3D" id="3.40.630.30">
    <property type="match status" value="1"/>
</dbReference>
<accession>A0A1H2X858</accession>